<gene>
    <name evidence="1" type="ORF">FOY91_14160</name>
</gene>
<proteinExistence type="predicted"/>
<dbReference type="EMBL" id="VNIM01000061">
    <property type="protein sequence ID" value="TVV72607.1"/>
    <property type="molecule type" value="Genomic_DNA"/>
</dbReference>
<sequence>MVRRTLFVIGCLLVIVTPAVAVLPGPGGVFTFAGGMSLILRYSPWAKRRYVTFKRRWPRHGAWCDWGLRRHSAKRRKARDKAAAAGKD</sequence>
<dbReference type="OrthoDB" id="7594663at2"/>
<keyword evidence="2" id="KW-1185">Reference proteome</keyword>
<evidence type="ECO:0008006" key="3">
    <source>
        <dbReference type="Google" id="ProtNLM"/>
    </source>
</evidence>
<reference evidence="1 2" key="1">
    <citation type="submission" date="2019-07" db="EMBL/GenBank/DDBJ databases">
        <title>Sphingomonas solaris sp. nov., isolated from a solar panel from Boston, Massachusetts.</title>
        <authorList>
            <person name="Tanner K."/>
            <person name="Pascual J."/>
            <person name="Mancuso C."/>
            <person name="Pereto J."/>
            <person name="Khalil A."/>
            <person name="Vilanova C."/>
        </authorList>
    </citation>
    <scope>NUCLEOTIDE SEQUENCE [LARGE SCALE GENOMIC DNA]</scope>
    <source>
        <strain evidence="1 2">R4DWN</strain>
    </source>
</reference>
<protein>
    <recommendedName>
        <fullName evidence="3">Transmembrane protein (PGPGW)</fullName>
    </recommendedName>
</protein>
<evidence type="ECO:0000313" key="1">
    <source>
        <dbReference type="EMBL" id="TVV72607.1"/>
    </source>
</evidence>
<evidence type="ECO:0000313" key="2">
    <source>
        <dbReference type="Proteomes" id="UP000318681"/>
    </source>
</evidence>
<name>A0A558QZT9_9SPHN</name>
<organism evidence="1 2">
    <name type="scientific">Alterirhizorhabdus solaris</name>
    <dbReference type="NCBI Taxonomy" id="2529389"/>
    <lineage>
        <taxon>Bacteria</taxon>
        <taxon>Pseudomonadati</taxon>
        <taxon>Pseudomonadota</taxon>
        <taxon>Alphaproteobacteria</taxon>
        <taxon>Sphingomonadales</taxon>
        <taxon>Rhizorhabdaceae</taxon>
        <taxon>Alterirhizorhabdus</taxon>
    </lineage>
</organism>
<accession>A0A558QZT9</accession>
<dbReference type="AlphaFoldDB" id="A0A558QZT9"/>
<comment type="caution">
    <text evidence="1">The sequence shown here is derived from an EMBL/GenBank/DDBJ whole genome shotgun (WGS) entry which is preliminary data.</text>
</comment>
<dbReference type="Proteomes" id="UP000318681">
    <property type="component" value="Unassembled WGS sequence"/>
</dbReference>